<evidence type="ECO:0000256" key="1">
    <source>
        <dbReference type="SAM" id="Phobius"/>
    </source>
</evidence>
<dbReference type="RefSeq" id="WP_086536156.1">
    <property type="nucleotide sequence ID" value="NZ_NGFO01000017.1"/>
</dbReference>
<keyword evidence="1" id="KW-0812">Transmembrane</keyword>
<dbReference type="OrthoDB" id="4382014at2"/>
<dbReference type="STRING" id="417102.CA982_15345"/>
<gene>
    <name evidence="2" type="ORF">CA982_15345</name>
</gene>
<dbReference type="AlphaFoldDB" id="A0A243Q869"/>
<evidence type="ECO:0000313" key="3">
    <source>
        <dbReference type="Proteomes" id="UP000194632"/>
    </source>
</evidence>
<reference evidence="2 3" key="1">
    <citation type="submission" date="2017-05" db="EMBL/GenBank/DDBJ databases">
        <title>Biotechnological potential of actinobacteria isolated from South African environments.</title>
        <authorList>
            <person name="Le Roes-Hill M."/>
            <person name="Prins A."/>
            <person name="Durrell K.A."/>
        </authorList>
    </citation>
    <scope>NUCLEOTIDE SEQUENCE [LARGE SCALE GENOMIC DNA]</scope>
    <source>
        <strain evidence="2">BS2</strain>
    </source>
</reference>
<proteinExistence type="predicted"/>
<keyword evidence="3" id="KW-1185">Reference proteome</keyword>
<feature type="transmembrane region" description="Helical" evidence="1">
    <location>
        <begin position="104"/>
        <end position="122"/>
    </location>
</feature>
<evidence type="ECO:0008006" key="4">
    <source>
        <dbReference type="Google" id="ProtNLM"/>
    </source>
</evidence>
<feature type="transmembrane region" description="Helical" evidence="1">
    <location>
        <begin position="63"/>
        <end position="84"/>
    </location>
</feature>
<accession>A0A243Q869</accession>
<dbReference type="Proteomes" id="UP000194632">
    <property type="component" value="Unassembled WGS sequence"/>
</dbReference>
<organism evidence="2 3">
    <name type="scientific">Gordonia lacunae</name>
    <dbReference type="NCBI Taxonomy" id="417102"/>
    <lineage>
        <taxon>Bacteria</taxon>
        <taxon>Bacillati</taxon>
        <taxon>Actinomycetota</taxon>
        <taxon>Actinomycetes</taxon>
        <taxon>Mycobacteriales</taxon>
        <taxon>Gordoniaceae</taxon>
        <taxon>Gordonia</taxon>
    </lineage>
</organism>
<feature type="transmembrane region" description="Helical" evidence="1">
    <location>
        <begin position="39"/>
        <end position="56"/>
    </location>
</feature>
<keyword evidence="1" id="KW-1133">Transmembrane helix</keyword>
<protein>
    <recommendedName>
        <fullName evidence="4">YtxH domain-containing protein</fullName>
    </recommendedName>
</protein>
<name>A0A243Q869_9ACTN</name>
<comment type="caution">
    <text evidence="2">The sequence shown here is derived from an EMBL/GenBank/DDBJ whole genome shotgun (WGS) entry which is preliminary data.</text>
</comment>
<sequence length="171" mass="16552">MSHTVRPSDAFSRVAAAGVVPAVAVAAHGAASGAIPSSSGILLSAAIGAAAAMVLAPRRGRLLAAAASTTLVLSVAQAASHWALALDAGHAAHGTSTLPMLLTHLVAIPLSAVLIVAGAHLLSSIGTVIRSMVPPVALAARPAAPVFWTPPCVPAAPALCGTGVRGPPGTV</sequence>
<evidence type="ECO:0000313" key="2">
    <source>
        <dbReference type="EMBL" id="OUC77819.1"/>
    </source>
</evidence>
<dbReference type="EMBL" id="NGFO01000017">
    <property type="protein sequence ID" value="OUC77819.1"/>
    <property type="molecule type" value="Genomic_DNA"/>
</dbReference>
<keyword evidence="1" id="KW-0472">Membrane</keyword>